<feature type="transmembrane region" description="Helical" evidence="2">
    <location>
        <begin position="2069"/>
        <end position="2095"/>
    </location>
</feature>
<feature type="region of interest" description="Disordered" evidence="1">
    <location>
        <begin position="1068"/>
        <end position="1087"/>
    </location>
</feature>
<feature type="region of interest" description="Disordered" evidence="1">
    <location>
        <begin position="404"/>
        <end position="496"/>
    </location>
</feature>
<dbReference type="PANTHER" id="PTHR45815">
    <property type="entry name" value="PROTEIN DISULFIDE-ISOMERASE A6"/>
    <property type="match status" value="1"/>
</dbReference>
<evidence type="ECO:0000313" key="5">
    <source>
        <dbReference type="Proteomes" id="UP000318821"/>
    </source>
</evidence>
<accession>A0A504XBF6</accession>
<protein>
    <submittedName>
        <fullName evidence="4">Thioredoxin family protein</fullName>
    </submittedName>
</protein>
<feature type="compositionally biased region" description="Basic and acidic residues" evidence="1">
    <location>
        <begin position="1247"/>
        <end position="1263"/>
    </location>
</feature>
<sequence>MSIPQDVQRRLLCNAAEELEFLIARQPRVSAFHHRRRESLRHPALAMAAKKYYRECRRRRLELELQQMAAVEGRPLSQPTSSPAAQVRSGVSAAQRESVLVDLLFSEYAQQSAIYSKDQDRQGDHYGTSTGKGAAGFGGFAASHTSTSLNTCAASTPPRLLGRISREVDIEASLQPPTTPRGGHAVELSSTMTSGKSGILLHRSPTLRHPKSSNEDSVSALSEALNTGSLSRFGLSVTAAENAESGGNARARGIGMGRRTEEEREAGTGNDPYLFISARPVEHLLCCYGGVSREPAAMALGAASMMLQCDSTNTADADPFRNAIVEEDMRWDQLAGCHRQLLRAAYGPCRAAAAAVAGDHLVNDVIRRFWDRLTVSMAAQHAHKAQEARKSRAAADADIAAAASALRGRRDGEADEDDLNEISDSDDKGGGVAVGRGAGTGDDDVGRRKTASISMSRAKRNASKSSRTRKTVSKLSRKTKRKGGGAVSSGVGGGSEQHSSVAYYMTPLQYVYLHTRIAHVLLPECDAVEVELLPYIQEDLLVDAAYDEGDAAQPFYFGEAPRLVGDFGRQHRRSTAAVGAGPMLRTSLAESKLQGGGYEDAGDDRMSAAGGEMQRDALHLQRRFLSVRRNGYALSRSTGGGASDGGGMREIGLGDDGMSIGPTSSMAVTIDDGTVMRRADGCDRGMGRSYAMASLSLVPMSFTVAQLPSLTYPQFWCSMMELADNWTCCAGNPVETAIFMWELYGEVFGHNWDEEDKLLANAVESKAAKSVMSAAEKAELAKEEADTMESFQALLAEVSGQLSQPPSRRRSLNSITSMTEAIHAAVDRYRSRRPQSKTKRGTRTCSQSTQSIDPDDDESLLLTSYLDLSLSELKRLAEAKAEGNDRWIYSERVGADGVTRRYRRRVCDGESHSSSRSISGPGSHNDSYIVEEELDKDGAVVGRRKLRWHVALSSDCSLYTADERAPGFLRRKYYEDRAKKSRRLESWRRVSAGHSDSDSRSSSMTSWSSIDDCDSDDRHNGRRRRRRARHTGLRRDHPRYSRKGDQYWHKKFGLKLDWRFPYEDDVADRGDGGRRAQGSSKSGLTQEEREHLLARKEWLCSVLEAQGIHLPPHMLEDPAEQMLLYDFLRLAEERERAVDQSNYRGGSDDDYHLEDGEAGDAGNLSRLAALMAKLQGFTLDDLANSSLMRRLLGESEAEGAGNRHLTPQQVQDILTALTKGQRAGGSRADSGRAEQESVRERRLRLLRMLEDNRGLQQQRREDSAAPGPTESPLTKETFGLTEVPPPPPRPPSSKGPPKSASPTNLPKYIASPHPPSVQSPPSFAKSSSHIGFSCESLDLPERQKAPSRESSAASSARLFANSIAWKISPTTLAERKELERLFRELEAYWADRASQGGRFRVDIIDYTPEQLEEFFTHLHLGPRQRALLRGRAPLAAATSLVGGAMHQDGSCSAFKGAVAAPAQRQHGHTGCGQPAHSLVPSPTPLAPAPVKLFTLTTEDSLDGALRRSYQSYMEDKLFSEALHGNVKLDTARSARVSTAAHTTSTAEVVATFLILAKAVGYRRCNGADVYECVCLHVAGTAKDVGEDASAVLELISEGSTTTYKIPDSMVVLNNANFESYLFPSKRATPRAFLVLCYSPWCPHCKSLLPQFLNASMQLDLMKVPHSNFAVVDVQKNTAVSEYFDVERFPTLLYTTGKGRQWHLYEGGNTQQGFMQFSTYLQNAMDTGSFSEDVTDVSHFNEVEEKSGTTRVPCYVYVPATSSSAPESQRTAHWSHAIDGAASVSNIRFAVIYEKSQAEGWAEHASDKYKKVVEKAKACVAAGKASGPGGEALVVFSDRYREPHCYSGPWVEERSVARSSKHRTRQVDADTLTMSTSLENFLALHGFHAVEDASSAMFATLAYYPKNYLGVVMTNRPIDDKDMDFVPVLREITQAENAALEKKHGSDLPIEEEMRTPRVSWSYIDVVEYEVWRSRYDIELDQLPAVMIIDTKRDRFFKMRTHVPRFEAIKMDTPWKVGGEQQQLIAQFAQDVLADAYKAQKLSVAGAVAEYLSHYPGFALMYEALNYEDFVFDIVVMALGFFTFLFFLAIVMEPLMDWYDARSKKKADKVKRD</sequence>
<feature type="compositionally biased region" description="Basic residues" evidence="1">
    <location>
        <begin position="457"/>
        <end position="483"/>
    </location>
</feature>
<dbReference type="Proteomes" id="UP000318821">
    <property type="component" value="Unassembled WGS sequence"/>
</dbReference>
<feature type="compositionally biased region" description="Gly residues" evidence="1">
    <location>
        <begin position="484"/>
        <end position="495"/>
    </location>
</feature>
<feature type="domain" description="Thioredoxin" evidence="3">
    <location>
        <begin position="1582"/>
        <end position="1722"/>
    </location>
</feature>
<dbReference type="VEuPathDB" id="TriTrypDB:LdCL_350018300"/>
<dbReference type="VEuPathDB" id="TriTrypDB:LdBPK_351330.1"/>
<dbReference type="VEuPathDB" id="TriTrypDB:LDHU3_35.1760"/>
<feature type="compositionally biased region" description="Low complexity" evidence="1">
    <location>
        <begin position="1000"/>
        <end position="1010"/>
    </location>
</feature>
<proteinExistence type="predicted"/>
<dbReference type="VEuPathDB" id="TriTrypDB:LdBPK_351340.1"/>
<feature type="region of interest" description="Disordered" evidence="1">
    <location>
        <begin position="987"/>
        <end position="1040"/>
    </location>
</feature>
<dbReference type="VEuPathDB" id="TriTrypDB:LDHU3_35.1770"/>
<name>A0A504XBF6_LEIDO</name>
<comment type="caution">
    <text evidence="4">The sequence shown here is derived from an EMBL/GenBank/DDBJ whole genome shotgun (WGS) entry which is preliminary data.</text>
</comment>
<dbReference type="PROSITE" id="PS00194">
    <property type="entry name" value="THIOREDOXIN_1"/>
    <property type="match status" value="1"/>
</dbReference>
<dbReference type="GO" id="GO:0005788">
    <property type="term" value="C:endoplasmic reticulum lumen"/>
    <property type="evidence" value="ECO:0007669"/>
    <property type="project" value="TreeGrafter"/>
</dbReference>
<dbReference type="Gene3D" id="3.40.30.10">
    <property type="entry name" value="Glutaredoxin"/>
    <property type="match status" value="1"/>
</dbReference>
<dbReference type="GO" id="GO:0015035">
    <property type="term" value="F:protein-disulfide reductase activity"/>
    <property type="evidence" value="ECO:0007669"/>
    <property type="project" value="TreeGrafter"/>
</dbReference>
<evidence type="ECO:0000259" key="3">
    <source>
        <dbReference type="PROSITE" id="PS51352"/>
    </source>
</evidence>
<feature type="region of interest" description="Disordered" evidence="1">
    <location>
        <begin position="1138"/>
        <end position="1157"/>
    </location>
</feature>
<feature type="compositionally biased region" description="Acidic residues" evidence="1">
    <location>
        <begin position="413"/>
        <end position="424"/>
    </location>
</feature>
<dbReference type="EMBL" id="RHLD01000029">
    <property type="protein sequence ID" value="TPP46412.1"/>
    <property type="molecule type" value="Genomic_DNA"/>
</dbReference>
<dbReference type="PROSITE" id="PS51352">
    <property type="entry name" value="THIOREDOXIN_2"/>
    <property type="match status" value="1"/>
</dbReference>
<dbReference type="CDD" id="cd02961">
    <property type="entry name" value="PDI_a_family"/>
    <property type="match status" value="1"/>
</dbReference>
<feature type="compositionally biased region" description="Gly residues" evidence="1">
    <location>
        <begin position="430"/>
        <end position="440"/>
    </location>
</feature>
<feature type="region of interest" description="Disordered" evidence="1">
    <location>
        <begin position="1218"/>
        <end position="1328"/>
    </location>
</feature>
<dbReference type="GO" id="GO:0034976">
    <property type="term" value="P:response to endoplasmic reticulum stress"/>
    <property type="evidence" value="ECO:0007669"/>
    <property type="project" value="TreeGrafter"/>
</dbReference>
<dbReference type="SUPFAM" id="SSF52833">
    <property type="entry name" value="Thioredoxin-like"/>
    <property type="match status" value="1"/>
</dbReference>
<evidence type="ECO:0000256" key="2">
    <source>
        <dbReference type="SAM" id="Phobius"/>
    </source>
</evidence>
<keyword evidence="2" id="KW-0812">Transmembrane</keyword>
<dbReference type="InterPro" id="IPR013766">
    <property type="entry name" value="Thioredoxin_domain"/>
</dbReference>
<feature type="compositionally biased region" description="Basic and acidic residues" evidence="1">
    <location>
        <begin position="1146"/>
        <end position="1155"/>
    </location>
</feature>
<keyword evidence="2" id="KW-0472">Membrane</keyword>
<gene>
    <name evidence="4" type="ORF">CGC20_0350</name>
</gene>
<dbReference type="PANTHER" id="PTHR45815:SF3">
    <property type="entry name" value="PROTEIN DISULFIDE-ISOMERASE A6"/>
    <property type="match status" value="1"/>
</dbReference>
<feature type="compositionally biased region" description="Basic residues" evidence="1">
    <location>
        <begin position="1020"/>
        <end position="1032"/>
    </location>
</feature>
<feature type="region of interest" description="Disordered" evidence="1">
    <location>
        <begin position="244"/>
        <end position="266"/>
    </location>
</feature>
<dbReference type="InterPro" id="IPR017937">
    <property type="entry name" value="Thioredoxin_CS"/>
</dbReference>
<feature type="compositionally biased region" description="Polar residues" evidence="1">
    <location>
        <begin position="843"/>
        <end position="852"/>
    </location>
</feature>
<keyword evidence="2" id="KW-1133">Transmembrane helix</keyword>
<reference evidence="5" key="1">
    <citation type="submission" date="2019-02" db="EMBL/GenBank/DDBJ databases">
        <title>FDA dAtabase for Regulatory Grade micrObial Sequences (FDA-ARGOS): Supporting development and validation of Infectious Disease Dx tests.</title>
        <authorList>
            <person name="Duncan R."/>
            <person name="Fisher C."/>
            <person name="Tallon L."/>
            <person name="Sadzewicz L."/>
            <person name="Sengamalay N."/>
            <person name="Ott S."/>
            <person name="Godinez A."/>
            <person name="Nagaraj S."/>
            <person name="Vavikolanu K."/>
            <person name="Vyas G."/>
            <person name="Nadendla S."/>
            <person name="Aluvathingal J."/>
            <person name="Sichtig H."/>
        </authorList>
    </citation>
    <scope>NUCLEOTIDE SEQUENCE [LARGE SCALE GENOMIC DNA]</scope>
    <source>
        <strain evidence="5">FDAARGOS_360</strain>
    </source>
</reference>
<organism evidence="4 5">
    <name type="scientific">Leishmania donovani</name>
    <dbReference type="NCBI Taxonomy" id="5661"/>
    <lineage>
        <taxon>Eukaryota</taxon>
        <taxon>Discoba</taxon>
        <taxon>Euglenozoa</taxon>
        <taxon>Kinetoplastea</taxon>
        <taxon>Metakinetoplastina</taxon>
        <taxon>Trypanosomatida</taxon>
        <taxon>Trypanosomatidae</taxon>
        <taxon>Leishmaniinae</taxon>
        <taxon>Leishmania</taxon>
    </lineage>
</organism>
<feature type="region of interest" description="Disordered" evidence="1">
    <location>
        <begin position="830"/>
        <end position="856"/>
    </location>
</feature>
<dbReference type="InterPro" id="IPR036249">
    <property type="entry name" value="Thioredoxin-like_sf"/>
</dbReference>
<feature type="compositionally biased region" description="Pro residues" evidence="1">
    <location>
        <begin position="1283"/>
        <end position="1294"/>
    </location>
</feature>
<feature type="compositionally biased region" description="Basic and acidic residues" evidence="1">
    <location>
        <begin position="1229"/>
        <end position="1240"/>
    </location>
</feature>
<dbReference type="VEuPathDB" id="TriTrypDB:LdCL_350018200"/>
<evidence type="ECO:0000256" key="1">
    <source>
        <dbReference type="SAM" id="MobiDB-lite"/>
    </source>
</evidence>
<evidence type="ECO:0000313" key="4">
    <source>
        <dbReference type="EMBL" id="TPP46412.1"/>
    </source>
</evidence>
<feature type="compositionally biased region" description="Basic residues" evidence="1">
    <location>
        <begin position="830"/>
        <end position="842"/>
    </location>
</feature>
<dbReference type="Pfam" id="PF00085">
    <property type="entry name" value="Thioredoxin"/>
    <property type="match status" value="1"/>
</dbReference>